<dbReference type="PANTHER" id="PTHR43603">
    <property type="entry name" value="COBW DOMAIN-CONTAINING PROTEIN DDB_G0274527"/>
    <property type="match status" value="1"/>
</dbReference>
<evidence type="ECO:0000256" key="3">
    <source>
        <dbReference type="ARBA" id="ARBA00023186"/>
    </source>
</evidence>
<dbReference type="STRING" id="159291.SAMN05920897_10915"/>
<dbReference type="PANTHER" id="PTHR43603:SF1">
    <property type="entry name" value="ZINC-REGULATED GTPASE METALLOPROTEIN ACTIVATOR 1"/>
    <property type="match status" value="1"/>
</dbReference>
<evidence type="ECO:0000256" key="4">
    <source>
        <dbReference type="ARBA" id="ARBA00034320"/>
    </source>
</evidence>
<dbReference type="OrthoDB" id="9808822at2"/>
<dbReference type="CDD" id="cd03112">
    <property type="entry name" value="CobW-like"/>
    <property type="match status" value="1"/>
</dbReference>
<dbReference type="EMBL" id="FTMS01000009">
    <property type="protein sequence ID" value="SIQ44978.1"/>
    <property type="molecule type" value="Genomic_DNA"/>
</dbReference>
<dbReference type="InterPro" id="IPR051927">
    <property type="entry name" value="Zn_Chap_cDPG_Synth"/>
</dbReference>
<evidence type="ECO:0000313" key="9">
    <source>
        <dbReference type="Proteomes" id="UP000186400"/>
    </source>
</evidence>
<keyword evidence="2" id="KW-0378">Hydrolase</keyword>
<dbReference type="SUPFAM" id="SSF52540">
    <property type="entry name" value="P-loop containing nucleoside triphosphate hydrolases"/>
    <property type="match status" value="1"/>
</dbReference>
<comment type="catalytic activity">
    <reaction evidence="6">
        <text>GTP + H2O = GDP + phosphate + H(+)</text>
        <dbReference type="Rhea" id="RHEA:19669"/>
        <dbReference type="ChEBI" id="CHEBI:15377"/>
        <dbReference type="ChEBI" id="CHEBI:15378"/>
        <dbReference type="ChEBI" id="CHEBI:37565"/>
        <dbReference type="ChEBI" id="CHEBI:43474"/>
        <dbReference type="ChEBI" id="CHEBI:58189"/>
    </reaction>
    <physiologicalReaction direction="left-to-right" evidence="6">
        <dbReference type="Rhea" id="RHEA:19670"/>
    </physiologicalReaction>
</comment>
<feature type="domain" description="CobW C-terminal" evidence="7">
    <location>
        <begin position="257"/>
        <end position="372"/>
    </location>
</feature>
<dbReference type="InterPro" id="IPR011629">
    <property type="entry name" value="CobW-like_C"/>
</dbReference>
<name>A0A1N6SV20_9SPIO</name>
<gene>
    <name evidence="8" type="ORF">SAMN05920897_10915</name>
</gene>
<protein>
    <submittedName>
        <fullName evidence="8">GTPase, G3E family</fullName>
    </submittedName>
</protein>
<keyword evidence="3" id="KW-0143">Chaperone</keyword>
<reference evidence="8 9" key="1">
    <citation type="submission" date="2017-01" db="EMBL/GenBank/DDBJ databases">
        <authorList>
            <person name="Mah S.A."/>
            <person name="Swanson W.J."/>
            <person name="Moy G.W."/>
            <person name="Vacquier V.D."/>
        </authorList>
    </citation>
    <scope>NUCLEOTIDE SEQUENCE [LARGE SCALE GENOMIC DNA]</scope>
    <source>
        <strain evidence="8 9">ASpG1</strain>
    </source>
</reference>
<dbReference type="InterPro" id="IPR027417">
    <property type="entry name" value="P-loop_NTPase"/>
</dbReference>
<evidence type="ECO:0000256" key="5">
    <source>
        <dbReference type="ARBA" id="ARBA00045658"/>
    </source>
</evidence>
<evidence type="ECO:0000259" key="7">
    <source>
        <dbReference type="SMART" id="SM00833"/>
    </source>
</evidence>
<dbReference type="Gene3D" id="3.40.50.300">
    <property type="entry name" value="P-loop containing nucleotide triphosphate hydrolases"/>
    <property type="match status" value="1"/>
</dbReference>
<keyword evidence="1" id="KW-0547">Nucleotide-binding</keyword>
<dbReference type="InterPro" id="IPR003495">
    <property type="entry name" value="CobW/HypB/UreG_nucleotide-bd"/>
</dbReference>
<dbReference type="Pfam" id="PF07683">
    <property type="entry name" value="CobW_C"/>
    <property type="match status" value="1"/>
</dbReference>
<sequence>MKAKLPVTVLSGYLGAGKTTLLNHILANRQDLRVAVIVNDMSEINIDASLVRGGEAALSRSEEALVEMSNGCICCTLREDLLKEVARLAREDRFEYLLIESSGISEPLPIAQTFTFEDENQISLRELTRLDTMVTVVDASRFLDDLSSQDMLEDRKEQVADDDERTVAHLLTDQVEFADVIVLNKVDLVDEDTLRKISCLLAALNPSARQIETTYGMIDLSEILDTGLFDLEESEETAAWKDELRADHTPETEEYGISSFVFRARRPFHPGRLTKYWEADQDNLIRAKGFFWIATQPDYIFLFSQAGTQKQIDLAGYWWAAVPKKDWPEDAESRDRIREAFAGEWGDRKQEIVHIGIGMNRAEIEARLEACLVTEEEFQQGPAFLASCEDPIGAHLEEQEVEGRLI</sequence>
<comment type="function">
    <text evidence="5">Zinc chaperone that directly transfers zinc cofactor to target proteins, thereby activating them. Zinc is transferred from the CXCC motif in the GTPase domain to the zinc binding site in target proteins in a process requiring GTP hydrolysis.</text>
</comment>
<dbReference type="AlphaFoldDB" id="A0A1N6SV20"/>
<dbReference type="InterPro" id="IPR036627">
    <property type="entry name" value="CobW-likC_sf"/>
</dbReference>
<organism evidence="8 9">
    <name type="scientific">Alkalispirochaeta americana</name>
    <dbReference type="NCBI Taxonomy" id="159291"/>
    <lineage>
        <taxon>Bacteria</taxon>
        <taxon>Pseudomonadati</taxon>
        <taxon>Spirochaetota</taxon>
        <taxon>Spirochaetia</taxon>
        <taxon>Spirochaetales</taxon>
        <taxon>Spirochaetaceae</taxon>
        <taxon>Alkalispirochaeta</taxon>
    </lineage>
</organism>
<evidence type="ECO:0000256" key="1">
    <source>
        <dbReference type="ARBA" id="ARBA00022741"/>
    </source>
</evidence>
<dbReference type="GO" id="GO:0016787">
    <property type="term" value="F:hydrolase activity"/>
    <property type="evidence" value="ECO:0007669"/>
    <property type="project" value="UniProtKB-KW"/>
</dbReference>
<comment type="similarity">
    <text evidence="4">Belongs to the SIMIBI class G3E GTPase family. ZNG1 subfamily.</text>
</comment>
<evidence type="ECO:0000256" key="2">
    <source>
        <dbReference type="ARBA" id="ARBA00022801"/>
    </source>
</evidence>
<dbReference type="Gene3D" id="3.30.1220.10">
    <property type="entry name" value="CobW-like, C-terminal domain"/>
    <property type="match status" value="1"/>
</dbReference>
<evidence type="ECO:0000256" key="6">
    <source>
        <dbReference type="ARBA" id="ARBA00049117"/>
    </source>
</evidence>
<dbReference type="GO" id="GO:0000166">
    <property type="term" value="F:nucleotide binding"/>
    <property type="evidence" value="ECO:0007669"/>
    <property type="project" value="UniProtKB-KW"/>
</dbReference>
<keyword evidence="9" id="KW-1185">Reference proteome</keyword>
<dbReference type="Proteomes" id="UP000186400">
    <property type="component" value="Unassembled WGS sequence"/>
</dbReference>
<evidence type="ECO:0000313" key="8">
    <source>
        <dbReference type="EMBL" id="SIQ44978.1"/>
    </source>
</evidence>
<dbReference type="SMART" id="SM00833">
    <property type="entry name" value="CobW_C"/>
    <property type="match status" value="1"/>
</dbReference>
<dbReference type="Pfam" id="PF02492">
    <property type="entry name" value="cobW"/>
    <property type="match status" value="1"/>
</dbReference>
<dbReference type="RefSeq" id="WP_076488737.1">
    <property type="nucleotide sequence ID" value="NZ_FTMS01000009.1"/>
</dbReference>
<proteinExistence type="inferred from homology"/>
<accession>A0A1N6SV20</accession>